<proteinExistence type="predicted"/>
<dbReference type="EMBL" id="JAEPRC010000133">
    <property type="protein sequence ID" value="KAG2207257.1"/>
    <property type="molecule type" value="Genomic_DNA"/>
</dbReference>
<comment type="caution">
    <text evidence="1">The sequence shown here is derived from an EMBL/GenBank/DDBJ whole genome shotgun (WGS) entry which is preliminary data.</text>
</comment>
<reference evidence="1" key="1">
    <citation type="submission" date="2020-12" db="EMBL/GenBank/DDBJ databases">
        <title>Metabolic potential, ecology and presence of endohyphal bacteria is reflected in genomic diversity of Mucoromycotina.</title>
        <authorList>
            <person name="Muszewska A."/>
            <person name="Okrasinska A."/>
            <person name="Steczkiewicz K."/>
            <person name="Drgas O."/>
            <person name="Orlowska M."/>
            <person name="Perlinska-Lenart U."/>
            <person name="Aleksandrzak-Piekarczyk T."/>
            <person name="Szatraj K."/>
            <person name="Zielenkiewicz U."/>
            <person name="Pilsyk S."/>
            <person name="Malc E."/>
            <person name="Mieczkowski P."/>
            <person name="Kruszewska J.S."/>
            <person name="Biernat P."/>
            <person name="Pawlowska J."/>
        </authorList>
    </citation>
    <scope>NUCLEOTIDE SEQUENCE</scope>
    <source>
        <strain evidence="1">CBS 226.32</strain>
    </source>
</reference>
<sequence>MESFENIQETLNVAEASLAKLTIQDKCPRTLQDEMSITHELKQLRLSHNSQPKQIKMALQDYKQYESKAPIRKLKLRRFIVNDPKRQLKRVQTINELEKYVSEYKCNQKVVNDNLTGYREVRL</sequence>
<dbReference type="Proteomes" id="UP000650833">
    <property type="component" value="Unassembled WGS sequence"/>
</dbReference>
<keyword evidence="2" id="KW-1185">Reference proteome</keyword>
<name>A0A8H7RAA0_9FUNG</name>
<dbReference type="AlphaFoldDB" id="A0A8H7RAA0"/>
<evidence type="ECO:0000313" key="2">
    <source>
        <dbReference type="Proteomes" id="UP000650833"/>
    </source>
</evidence>
<accession>A0A8H7RAA0</accession>
<organism evidence="1 2">
    <name type="scientific">Mucor plumbeus</name>
    <dbReference type="NCBI Taxonomy" id="97098"/>
    <lineage>
        <taxon>Eukaryota</taxon>
        <taxon>Fungi</taxon>
        <taxon>Fungi incertae sedis</taxon>
        <taxon>Mucoromycota</taxon>
        <taxon>Mucoromycotina</taxon>
        <taxon>Mucoromycetes</taxon>
        <taxon>Mucorales</taxon>
        <taxon>Mucorineae</taxon>
        <taxon>Mucoraceae</taxon>
        <taxon>Mucor</taxon>
    </lineage>
</organism>
<gene>
    <name evidence="1" type="ORF">INT46_008875</name>
</gene>
<protein>
    <submittedName>
        <fullName evidence="1">Uncharacterized protein</fullName>
    </submittedName>
</protein>
<dbReference type="OrthoDB" id="10327413at2759"/>
<evidence type="ECO:0000313" key="1">
    <source>
        <dbReference type="EMBL" id="KAG2207257.1"/>
    </source>
</evidence>